<proteinExistence type="predicted"/>
<dbReference type="RefSeq" id="WP_137815415.1">
    <property type="nucleotide sequence ID" value="NZ_BJFL01000024.1"/>
</dbReference>
<dbReference type="Pfam" id="PF13628">
    <property type="entry name" value="DUF4142"/>
    <property type="match status" value="1"/>
</dbReference>
<protein>
    <recommendedName>
        <fullName evidence="2">DUF4142 domain-containing protein</fullName>
    </recommendedName>
</protein>
<keyword evidence="1" id="KW-0812">Transmembrane</keyword>
<sequence>MSTRHIKTTGPSGGDNVMLRRWLMIGGGFFGLILVVGLVLPQFVHFPSAPQNTAAAATQDDGTTWDTPSGPLSPMDRLLLAKVRQANLWETPTAQQANQQGFSQRVKDVGMVLMQDHVQLNQQTNDLAAQLHVPLPNEPNPQQKGFMADLANKSGPDYDQTWATDLRMAHAQVFTVASQVRALTRNTQMRAFADVAINLVGKHMRLLESTGVVNFNALPPLTTPPPTSAAPTTVAQSVGPVGTAGGDDTAFRVLSALLIGLTEIVVITAVLRTFRPRRSKVER</sequence>
<keyword evidence="1" id="KW-0472">Membrane</keyword>
<evidence type="ECO:0000259" key="2">
    <source>
        <dbReference type="Pfam" id="PF13628"/>
    </source>
</evidence>
<feature type="domain" description="DUF4142" evidence="2">
    <location>
        <begin position="76"/>
        <end position="205"/>
    </location>
</feature>
<gene>
    <name evidence="3" type="ORF">GTS_40290</name>
</gene>
<dbReference type="InterPro" id="IPR025419">
    <property type="entry name" value="DUF4142"/>
</dbReference>
<dbReference type="Proteomes" id="UP000298860">
    <property type="component" value="Unassembled WGS sequence"/>
</dbReference>
<dbReference type="OrthoDB" id="3674617at2"/>
<organism evidence="3 4">
    <name type="scientific">Gandjariella thermophila</name>
    <dbReference type="NCBI Taxonomy" id="1931992"/>
    <lineage>
        <taxon>Bacteria</taxon>
        <taxon>Bacillati</taxon>
        <taxon>Actinomycetota</taxon>
        <taxon>Actinomycetes</taxon>
        <taxon>Pseudonocardiales</taxon>
        <taxon>Pseudonocardiaceae</taxon>
        <taxon>Gandjariella</taxon>
    </lineage>
</organism>
<dbReference type="PANTHER" id="PTHR38593">
    <property type="entry name" value="BLR2558 PROTEIN"/>
    <property type="match status" value="1"/>
</dbReference>
<comment type="caution">
    <text evidence="3">The sequence shown here is derived from an EMBL/GenBank/DDBJ whole genome shotgun (WGS) entry which is preliminary data.</text>
</comment>
<dbReference type="EMBL" id="BJFL01000024">
    <property type="protein sequence ID" value="GDY32396.1"/>
    <property type="molecule type" value="Genomic_DNA"/>
</dbReference>
<dbReference type="AlphaFoldDB" id="A0A4D4JDC3"/>
<keyword evidence="1" id="KW-1133">Transmembrane helix</keyword>
<feature type="transmembrane region" description="Helical" evidence="1">
    <location>
        <begin position="253"/>
        <end position="274"/>
    </location>
</feature>
<accession>A0A4D4JDC3</accession>
<name>A0A4D4JDC3_9PSEU</name>
<evidence type="ECO:0000256" key="1">
    <source>
        <dbReference type="SAM" id="Phobius"/>
    </source>
</evidence>
<reference evidence="4" key="1">
    <citation type="submission" date="2019-04" db="EMBL/GenBank/DDBJ databases">
        <title>Draft genome sequence of Pseudonocardiaceae bacterium SL3-2-4.</title>
        <authorList>
            <person name="Ningsih F."/>
            <person name="Yokota A."/>
            <person name="Sakai Y."/>
            <person name="Nanatani K."/>
            <person name="Yabe S."/>
            <person name="Oetari A."/>
            <person name="Sjamsuridzal W."/>
        </authorList>
    </citation>
    <scope>NUCLEOTIDE SEQUENCE [LARGE SCALE GENOMIC DNA]</scope>
    <source>
        <strain evidence="4">SL3-2-4</strain>
    </source>
</reference>
<feature type="transmembrane region" description="Helical" evidence="1">
    <location>
        <begin position="21"/>
        <end position="44"/>
    </location>
</feature>
<evidence type="ECO:0000313" key="3">
    <source>
        <dbReference type="EMBL" id="GDY32396.1"/>
    </source>
</evidence>
<keyword evidence="4" id="KW-1185">Reference proteome</keyword>
<evidence type="ECO:0000313" key="4">
    <source>
        <dbReference type="Proteomes" id="UP000298860"/>
    </source>
</evidence>
<dbReference type="PANTHER" id="PTHR38593:SF1">
    <property type="entry name" value="BLR2558 PROTEIN"/>
    <property type="match status" value="1"/>
</dbReference>